<reference evidence="2" key="1">
    <citation type="submission" date="2013-01" db="EMBL/GenBank/DDBJ databases">
        <title>Draft Genome Sequence of a Mulberry Tree, Morus notabilis C.K. Schneid.</title>
        <authorList>
            <person name="He N."/>
            <person name="Zhao S."/>
        </authorList>
    </citation>
    <scope>NUCLEOTIDE SEQUENCE</scope>
</reference>
<organism evidence="1 2">
    <name type="scientific">Morus notabilis</name>
    <dbReference type="NCBI Taxonomy" id="981085"/>
    <lineage>
        <taxon>Eukaryota</taxon>
        <taxon>Viridiplantae</taxon>
        <taxon>Streptophyta</taxon>
        <taxon>Embryophyta</taxon>
        <taxon>Tracheophyta</taxon>
        <taxon>Spermatophyta</taxon>
        <taxon>Magnoliopsida</taxon>
        <taxon>eudicotyledons</taxon>
        <taxon>Gunneridae</taxon>
        <taxon>Pentapetalae</taxon>
        <taxon>rosids</taxon>
        <taxon>fabids</taxon>
        <taxon>Rosales</taxon>
        <taxon>Moraceae</taxon>
        <taxon>Moreae</taxon>
        <taxon>Morus</taxon>
    </lineage>
</organism>
<dbReference type="AlphaFoldDB" id="W9RAR0"/>
<sequence length="137" mass="15219">MALAQAVPGIPSSCSLCRNNKNNNNGDYPSNIPFLSAFGISRICVGSHSRKPNSTNISLNGRWRLSAVDTRIVQNASSRAVVEIPVTCYQETMWTGKKEKEIGNLGHKLWYTSWERNRNGVGILVDKTLKDEVVEIK</sequence>
<dbReference type="Proteomes" id="UP000030645">
    <property type="component" value="Unassembled WGS sequence"/>
</dbReference>
<name>W9RAR0_9ROSA</name>
<evidence type="ECO:0000313" key="1">
    <source>
        <dbReference type="EMBL" id="EXB80303.1"/>
    </source>
</evidence>
<protein>
    <submittedName>
        <fullName evidence="1">Uncharacterized protein</fullName>
    </submittedName>
</protein>
<proteinExistence type="predicted"/>
<dbReference type="EMBL" id="KE344806">
    <property type="protein sequence ID" value="EXB80303.1"/>
    <property type="molecule type" value="Genomic_DNA"/>
</dbReference>
<evidence type="ECO:0000313" key="2">
    <source>
        <dbReference type="Proteomes" id="UP000030645"/>
    </source>
</evidence>
<keyword evidence="2" id="KW-1185">Reference proteome</keyword>
<gene>
    <name evidence="1" type="ORF">L484_025159</name>
</gene>
<dbReference type="STRING" id="981085.W9RAR0"/>
<accession>W9RAR0</accession>